<gene>
    <name evidence="2" type="ORF">GGQ22_01655</name>
</gene>
<dbReference type="RefSeq" id="WP_154613575.1">
    <property type="nucleotide sequence ID" value="NZ_CP053660.1"/>
</dbReference>
<dbReference type="AlphaFoldDB" id="A0A6I3J794"/>
<dbReference type="CDD" id="cd02062">
    <property type="entry name" value="Nitro_FMN_reductase"/>
    <property type="match status" value="1"/>
</dbReference>
<accession>A0A6I3J794</accession>
<dbReference type="Proteomes" id="UP000433406">
    <property type="component" value="Unassembled WGS sequence"/>
</dbReference>
<dbReference type="InterPro" id="IPR029479">
    <property type="entry name" value="Nitroreductase"/>
</dbReference>
<dbReference type="EMBL" id="WLCI01000002">
    <property type="protein sequence ID" value="MTB93779.1"/>
    <property type="molecule type" value="Genomic_DNA"/>
</dbReference>
<comment type="caution">
    <text evidence="2">The sequence shown here is derived from an EMBL/GenBank/DDBJ whole genome shotgun (WGS) entry which is preliminary data.</text>
</comment>
<name>A0A6I3J794_9ACTN</name>
<evidence type="ECO:0000313" key="2">
    <source>
        <dbReference type="EMBL" id="MTB93779.1"/>
    </source>
</evidence>
<reference evidence="2 3" key="1">
    <citation type="submission" date="2019-10" db="EMBL/GenBank/DDBJ databases">
        <title>Nocardioides novel species isolated from the excrement of Marmot.</title>
        <authorList>
            <person name="Zhang G."/>
        </authorList>
    </citation>
    <scope>NUCLEOTIDE SEQUENCE [LARGE SCALE GENOMIC DNA]</scope>
    <source>
        <strain evidence="3">zg-579</strain>
    </source>
</reference>
<dbReference type="InterPro" id="IPR050627">
    <property type="entry name" value="Nitroreductase/BluB"/>
</dbReference>
<keyword evidence="3" id="KW-1185">Reference proteome</keyword>
<dbReference type="PANTHER" id="PTHR23026:SF123">
    <property type="entry name" value="NAD(P)H NITROREDUCTASE RV3131-RELATED"/>
    <property type="match status" value="1"/>
</dbReference>
<protein>
    <submittedName>
        <fullName evidence="2">Nitroreductase</fullName>
    </submittedName>
</protein>
<dbReference type="InterPro" id="IPR000415">
    <property type="entry name" value="Nitroreductase-like"/>
</dbReference>
<dbReference type="Gene3D" id="3.40.109.10">
    <property type="entry name" value="NADH Oxidase"/>
    <property type="match status" value="1"/>
</dbReference>
<dbReference type="PANTHER" id="PTHR23026">
    <property type="entry name" value="NADPH NITROREDUCTASE"/>
    <property type="match status" value="1"/>
</dbReference>
<dbReference type="Pfam" id="PF00881">
    <property type="entry name" value="Nitroreductase"/>
    <property type="match status" value="1"/>
</dbReference>
<evidence type="ECO:0000259" key="1">
    <source>
        <dbReference type="Pfam" id="PF00881"/>
    </source>
</evidence>
<proteinExistence type="predicted"/>
<dbReference type="SUPFAM" id="SSF55469">
    <property type="entry name" value="FMN-dependent nitroreductase-like"/>
    <property type="match status" value="1"/>
</dbReference>
<dbReference type="GO" id="GO:0016491">
    <property type="term" value="F:oxidoreductase activity"/>
    <property type="evidence" value="ECO:0007669"/>
    <property type="project" value="InterPro"/>
</dbReference>
<feature type="domain" description="Nitroreductase" evidence="1">
    <location>
        <begin position="17"/>
        <end position="188"/>
    </location>
</feature>
<sequence length="229" mass="25171">MTTAPEAGLWEALYTTRAMRRMRPDPVPVEVQARIMDAAVRAPSGGDTQAWRFLLVDDREVLARLAGPYREAVALLWRGHYAAQVAAAEADPDAPSSVRFRKLRASVQHLADHFEDVPLLFFAFSRNDRDGSSTYPAVWSAMLAARAQGVGSAMTNVLDVFRPDTTKALLGVPPDRGWTLAATVAMGYPMGRWGVAPRRPAHEVTYRNHWGEPAGFDTSVPLWSPEEGA</sequence>
<evidence type="ECO:0000313" key="3">
    <source>
        <dbReference type="Proteomes" id="UP000433406"/>
    </source>
</evidence>
<organism evidence="2 3">
    <name type="scientific">Nocardioides marmotae</name>
    <dbReference type="NCBI Taxonomy" id="2663857"/>
    <lineage>
        <taxon>Bacteria</taxon>
        <taxon>Bacillati</taxon>
        <taxon>Actinomycetota</taxon>
        <taxon>Actinomycetes</taxon>
        <taxon>Propionibacteriales</taxon>
        <taxon>Nocardioidaceae</taxon>
        <taxon>Nocardioides</taxon>
    </lineage>
</organism>